<name>A0A378MEQ1_LISGR</name>
<organism evidence="5 6">
    <name type="scientific">Listeria grayi</name>
    <name type="common">Listeria murrayi</name>
    <dbReference type="NCBI Taxonomy" id="1641"/>
    <lineage>
        <taxon>Bacteria</taxon>
        <taxon>Bacillati</taxon>
        <taxon>Bacillota</taxon>
        <taxon>Bacilli</taxon>
        <taxon>Bacillales</taxon>
        <taxon>Listeriaceae</taxon>
        <taxon>Listeria</taxon>
    </lineage>
</organism>
<dbReference type="PROSITE" id="PS50949">
    <property type="entry name" value="HTH_GNTR"/>
    <property type="match status" value="1"/>
</dbReference>
<accession>A0A378MEQ1</accession>
<proteinExistence type="predicted"/>
<evidence type="ECO:0000259" key="4">
    <source>
        <dbReference type="PROSITE" id="PS50949"/>
    </source>
</evidence>
<dbReference type="SMART" id="SM00345">
    <property type="entry name" value="HTH_GNTR"/>
    <property type="match status" value="1"/>
</dbReference>
<sequence>MNKQTYEKLAYMTIKEKILSGTYRIGDHISESALAAELTISRTPVRRALEVLEADGLIRFERNRGAVVTTSVLTPAQFVQMLEMVEVLCLQTVDKIKKHYASFEPSENIRLTTELKAAGEKGDYSAYNSGLGAWLHQLLTFADNPYVLETLRKIVQDFQVKAKNDLKMLPLLLADRTVTAFHELIEELQAHRYEEAKNSIQKLINEFIILTFR</sequence>
<dbReference type="GO" id="GO:0003700">
    <property type="term" value="F:DNA-binding transcription factor activity"/>
    <property type="evidence" value="ECO:0007669"/>
    <property type="project" value="InterPro"/>
</dbReference>
<dbReference type="InterPro" id="IPR036388">
    <property type="entry name" value="WH-like_DNA-bd_sf"/>
</dbReference>
<gene>
    <name evidence="5" type="ORF">NCTC10815_01312</name>
</gene>
<dbReference type="PANTHER" id="PTHR43537">
    <property type="entry name" value="TRANSCRIPTIONAL REGULATOR, GNTR FAMILY"/>
    <property type="match status" value="1"/>
</dbReference>
<feature type="domain" description="HTH gntR-type" evidence="4">
    <location>
        <begin position="4"/>
        <end position="71"/>
    </location>
</feature>
<keyword evidence="1" id="KW-0805">Transcription regulation</keyword>
<dbReference type="Proteomes" id="UP000254879">
    <property type="component" value="Unassembled WGS sequence"/>
</dbReference>
<dbReference type="PRINTS" id="PR00035">
    <property type="entry name" value="HTHGNTR"/>
</dbReference>
<evidence type="ECO:0000313" key="6">
    <source>
        <dbReference type="Proteomes" id="UP000254879"/>
    </source>
</evidence>
<keyword evidence="3" id="KW-0804">Transcription</keyword>
<keyword evidence="2 5" id="KW-0238">DNA-binding</keyword>
<dbReference type="RefSeq" id="WP_003754605.1">
    <property type="nucleotide sequence ID" value="NZ_CABKNG010000001.1"/>
</dbReference>
<dbReference type="EMBL" id="UGPG01000001">
    <property type="protein sequence ID" value="STY44003.1"/>
    <property type="molecule type" value="Genomic_DNA"/>
</dbReference>
<dbReference type="GO" id="GO:0003677">
    <property type="term" value="F:DNA binding"/>
    <property type="evidence" value="ECO:0007669"/>
    <property type="project" value="UniProtKB-KW"/>
</dbReference>
<dbReference type="CDD" id="cd07377">
    <property type="entry name" value="WHTH_GntR"/>
    <property type="match status" value="1"/>
</dbReference>
<dbReference type="InterPro" id="IPR000524">
    <property type="entry name" value="Tscrpt_reg_HTH_GntR"/>
</dbReference>
<evidence type="ECO:0000256" key="2">
    <source>
        <dbReference type="ARBA" id="ARBA00023125"/>
    </source>
</evidence>
<dbReference type="Pfam" id="PF00392">
    <property type="entry name" value="GntR"/>
    <property type="match status" value="1"/>
</dbReference>
<dbReference type="SUPFAM" id="SSF46785">
    <property type="entry name" value="Winged helix' DNA-binding domain"/>
    <property type="match status" value="1"/>
</dbReference>
<reference evidence="5 6" key="1">
    <citation type="submission" date="2018-06" db="EMBL/GenBank/DDBJ databases">
        <authorList>
            <consortium name="Pathogen Informatics"/>
            <person name="Doyle S."/>
        </authorList>
    </citation>
    <scope>NUCLEOTIDE SEQUENCE [LARGE SCALE GENOMIC DNA]</scope>
    <source>
        <strain evidence="6">NCTC 10815</strain>
    </source>
</reference>
<dbReference type="Gene3D" id="1.10.10.10">
    <property type="entry name" value="Winged helix-like DNA-binding domain superfamily/Winged helix DNA-binding domain"/>
    <property type="match status" value="1"/>
</dbReference>
<evidence type="ECO:0000256" key="3">
    <source>
        <dbReference type="ARBA" id="ARBA00023163"/>
    </source>
</evidence>
<dbReference type="AlphaFoldDB" id="A0A378MEQ1"/>
<evidence type="ECO:0000256" key="1">
    <source>
        <dbReference type="ARBA" id="ARBA00023015"/>
    </source>
</evidence>
<evidence type="ECO:0000313" key="5">
    <source>
        <dbReference type="EMBL" id="STY44003.1"/>
    </source>
</evidence>
<protein>
    <submittedName>
        <fullName evidence="5">DNA-binding transcriptional repressor ExuR</fullName>
    </submittedName>
</protein>
<dbReference type="PANTHER" id="PTHR43537:SF45">
    <property type="entry name" value="GNTR FAMILY REGULATORY PROTEIN"/>
    <property type="match status" value="1"/>
</dbReference>
<dbReference type="InterPro" id="IPR036390">
    <property type="entry name" value="WH_DNA-bd_sf"/>
</dbReference>